<dbReference type="Proteomes" id="UP001391051">
    <property type="component" value="Unassembled WGS sequence"/>
</dbReference>
<proteinExistence type="predicted"/>
<sequence>GIGGLVVVSRRVEVASGAVVDARVSYDTENGNNSIVSSLKLTGMTRLISEPIPAIGGRWVHHAQAKAMARSSAIIAMSYRRGTNNSYHRLVVLVGDPRPDLREPGEGFQETAV</sequence>
<dbReference type="RefSeq" id="XP_066692698.1">
    <property type="nucleotide sequence ID" value="XM_066850460.1"/>
</dbReference>
<name>A0ABR1PSE2_9PEZI</name>
<keyword evidence="2" id="KW-1185">Reference proteome</keyword>
<evidence type="ECO:0000313" key="2">
    <source>
        <dbReference type="Proteomes" id="UP001391051"/>
    </source>
</evidence>
<accession>A0ABR1PSE2</accession>
<dbReference type="GeneID" id="92083522"/>
<dbReference type="EMBL" id="JAQQWE010000010">
    <property type="protein sequence ID" value="KAK7937370.1"/>
    <property type="molecule type" value="Genomic_DNA"/>
</dbReference>
<gene>
    <name evidence="1" type="ORF">PG986_014238</name>
</gene>
<feature type="non-terminal residue" evidence="1">
    <location>
        <position position="1"/>
    </location>
</feature>
<reference evidence="1 2" key="1">
    <citation type="submission" date="2023-01" db="EMBL/GenBank/DDBJ databases">
        <title>Analysis of 21 Apiospora genomes using comparative genomics revels a genus with tremendous synthesis potential of carbohydrate active enzymes and secondary metabolites.</title>
        <authorList>
            <person name="Sorensen T."/>
        </authorList>
    </citation>
    <scope>NUCLEOTIDE SEQUENCE [LARGE SCALE GENOMIC DNA]</scope>
    <source>
        <strain evidence="1 2">CBS 24483</strain>
    </source>
</reference>
<protein>
    <submittedName>
        <fullName evidence="1">Cyclase atC</fullName>
    </submittedName>
</protein>
<evidence type="ECO:0000313" key="1">
    <source>
        <dbReference type="EMBL" id="KAK7937370.1"/>
    </source>
</evidence>
<organism evidence="1 2">
    <name type="scientific">Apiospora aurea</name>
    <dbReference type="NCBI Taxonomy" id="335848"/>
    <lineage>
        <taxon>Eukaryota</taxon>
        <taxon>Fungi</taxon>
        <taxon>Dikarya</taxon>
        <taxon>Ascomycota</taxon>
        <taxon>Pezizomycotina</taxon>
        <taxon>Sordariomycetes</taxon>
        <taxon>Xylariomycetidae</taxon>
        <taxon>Amphisphaeriales</taxon>
        <taxon>Apiosporaceae</taxon>
        <taxon>Apiospora</taxon>
    </lineage>
</organism>
<comment type="caution">
    <text evidence="1">The sequence shown here is derived from an EMBL/GenBank/DDBJ whole genome shotgun (WGS) entry which is preliminary data.</text>
</comment>